<evidence type="ECO:0000313" key="2">
    <source>
        <dbReference type="EMBL" id="ALE92587.1"/>
    </source>
</evidence>
<evidence type="ECO:0000256" key="1">
    <source>
        <dbReference type="SAM" id="Phobius"/>
    </source>
</evidence>
<feature type="transmembrane region" description="Helical" evidence="1">
    <location>
        <begin position="93"/>
        <end position="114"/>
    </location>
</feature>
<name>A0A0M5LXP7_9MICC</name>
<keyword evidence="1" id="KW-0812">Transmembrane</keyword>
<keyword evidence="1" id="KW-1133">Transmembrane helix</keyword>
<keyword evidence="1" id="KW-0472">Membrane</keyword>
<dbReference type="Proteomes" id="UP000062833">
    <property type="component" value="Chromosome"/>
</dbReference>
<feature type="transmembrane region" description="Helical" evidence="1">
    <location>
        <begin position="32"/>
        <end position="50"/>
    </location>
</feature>
<proteinExistence type="predicted"/>
<feature type="transmembrane region" description="Helical" evidence="1">
    <location>
        <begin position="56"/>
        <end position="81"/>
    </location>
</feature>
<evidence type="ECO:0000313" key="3">
    <source>
        <dbReference type="Proteomes" id="UP000062833"/>
    </source>
</evidence>
<gene>
    <name evidence="2" type="ORF">AOC05_10165</name>
</gene>
<dbReference type="AlphaFoldDB" id="A0A0M5LXP7"/>
<dbReference type="KEGG" id="aaq:AOC05_10165"/>
<accession>A0A0M5LXP7</accession>
<feature type="transmembrane region" description="Helical" evidence="1">
    <location>
        <begin position="120"/>
        <end position="140"/>
    </location>
</feature>
<organism evidence="2 3">
    <name type="scientific">Arthrobacter alpinus</name>
    <dbReference type="NCBI Taxonomy" id="656366"/>
    <lineage>
        <taxon>Bacteria</taxon>
        <taxon>Bacillati</taxon>
        <taxon>Actinomycetota</taxon>
        <taxon>Actinomycetes</taxon>
        <taxon>Micrococcales</taxon>
        <taxon>Micrococcaceae</taxon>
        <taxon>Arthrobacter</taxon>
    </lineage>
</organism>
<reference evidence="3" key="1">
    <citation type="submission" date="2015-09" db="EMBL/GenBank/DDBJ databases">
        <title>Complete genome of Arthrobacter alpinus strain R3.8.</title>
        <authorList>
            <person name="See-Too W.S."/>
            <person name="Chan K.G."/>
        </authorList>
    </citation>
    <scope>NUCLEOTIDE SEQUENCE [LARGE SCALE GENOMIC DNA]</scope>
    <source>
        <strain evidence="3">R3.8</strain>
    </source>
</reference>
<sequence length="169" mass="18020">MTDKSAINGAARGQNFASGPSAGPSWNILKKCLGVGLLGLAVMAILAFFFTDVHGMLSVLFASLLVMAFFGLSLLVGHLVAKRKPQAVMNAFFLSYIVKVFGFAGVLLSLGVPTWLNKPWFAGSAVVSVLLWQATEVVVFSKQRFLLFNEDAPGTGTQTSNSKDSSNDQ</sequence>
<dbReference type="EMBL" id="CP012677">
    <property type="protein sequence ID" value="ALE92587.1"/>
    <property type="molecule type" value="Genomic_DNA"/>
</dbReference>
<protein>
    <recommendedName>
        <fullName evidence="4">ATP synthase protein I</fullName>
    </recommendedName>
</protein>
<evidence type="ECO:0008006" key="4">
    <source>
        <dbReference type="Google" id="ProtNLM"/>
    </source>
</evidence>
<dbReference type="RefSeq" id="WP_062007127.1">
    <property type="nucleotide sequence ID" value="NZ_CP012677.1"/>
</dbReference>
<dbReference type="PATRIC" id="fig|656366.3.peg.2194"/>
<dbReference type="OrthoDB" id="4951405at2"/>
<keyword evidence="3" id="KW-1185">Reference proteome</keyword>